<proteinExistence type="predicted"/>
<evidence type="ECO:0000313" key="3">
    <source>
        <dbReference type="Proteomes" id="UP000630660"/>
    </source>
</evidence>
<feature type="chain" id="PRO_5039482979" description="Calcineurin-like phosphoesterase domain-containing protein" evidence="1">
    <location>
        <begin position="22"/>
        <end position="185"/>
    </location>
</feature>
<evidence type="ECO:0000256" key="1">
    <source>
        <dbReference type="SAM" id="SignalP"/>
    </source>
</evidence>
<organism evidence="2 3">
    <name type="scientific">candidate division WOR-3 bacterium</name>
    <dbReference type="NCBI Taxonomy" id="2052148"/>
    <lineage>
        <taxon>Bacteria</taxon>
        <taxon>Bacteria division WOR-3</taxon>
    </lineage>
</organism>
<evidence type="ECO:0008006" key="4">
    <source>
        <dbReference type="Google" id="ProtNLM"/>
    </source>
</evidence>
<dbReference type="EMBL" id="WJKJ01000226">
    <property type="protein sequence ID" value="MBD3364887.1"/>
    <property type="molecule type" value="Genomic_DNA"/>
</dbReference>
<comment type="caution">
    <text evidence="2">The sequence shown here is derived from an EMBL/GenBank/DDBJ whole genome shotgun (WGS) entry which is preliminary data.</text>
</comment>
<dbReference type="Gene3D" id="3.60.21.40">
    <property type="entry name" value="GpdQ, catalytic alpha/beta sandwich domain"/>
    <property type="match status" value="1"/>
</dbReference>
<dbReference type="InterPro" id="IPR042283">
    <property type="entry name" value="GpdQ_catalytic"/>
</dbReference>
<dbReference type="SUPFAM" id="SSF56300">
    <property type="entry name" value="Metallo-dependent phosphatases"/>
    <property type="match status" value="1"/>
</dbReference>
<protein>
    <recommendedName>
        <fullName evidence="4">Calcineurin-like phosphoesterase domain-containing protein</fullName>
    </recommendedName>
</protein>
<keyword evidence="1" id="KW-0732">Signal</keyword>
<dbReference type="Proteomes" id="UP000630660">
    <property type="component" value="Unassembled WGS sequence"/>
</dbReference>
<feature type="signal peptide" evidence="1">
    <location>
        <begin position="1"/>
        <end position="21"/>
    </location>
</feature>
<reference evidence="2" key="1">
    <citation type="submission" date="2019-11" db="EMBL/GenBank/DDBJ databases">
        <title>Microbial mats filling the niche in hypersaline microbial mats.</title>
        <authorList>
            <person name="Wong H.L."/>
            <person name="Macleod F.I."/>
            <person name="White R.A. III"/>
            <person name="Burns B.P."/>
        </authorList>
    </citation>
    <scope>NUCLEOTIDE SEQUENCE</scope>
    <source>
        <strain evidence="2">Bin_327</strain>
    </source>
</reference>
<gene>
    <name evidence="2" type="ORF">GF359_06700</name>
</gene>
<dbReference type="InterPro" id="IPR029052">
    <property type="entry name" value="Metallo-depent_PP-like"/>
</dbReference>
<dbReference type="AlphaFoldDB" id="A0A9D5QD97"/>
<sequence>MKTLKALVLCMSLTWCGNNLYAGSWETDWTTDGVGTLDSDHPLAEFVVHTIGDPSKPLIYSFYLIADPHIGDFGPFSGVFDYNKPKWDPHFAEWYGNIGGTSGGQIGRYLDAAVQLINHHYEHGDGGGRFCVVLGDIAATAEIAETEHAKIKLDSLDCPWAIVIGNHDTWLFTKFNFMALDKPQQ</sequence>
<evidence type="ECO:0000313" key="2">
    <source>
        <dbReference type="EMBL" id="MBD3364887.1"/>
    </source>
</evidence>
<accession>A0A9D5QD97</accession>
<name>A0A9D5QD97_UNCW3</name>